<name>A0A0S7XRJ5_9BACT</name>
<dbReference type="Proteomes" id="UP000052020">
    <property type="component" value="Unassembled WGS sequence"/>
</dbReference>
<evidence type="ECO:0000313" key="2">
    <source>
        <dbReference type="Proteomes" id="UP000052020"/>
    </source>
</evidence>
<dbReference type="SUPFAM" id="SSF160246">
    <property type="entry name" value="EspE N-terminal domain-like"/>
    <property type="match status" value="1"/>
</dbReference>
<evidence type="ECO:0000313" key="1">
    <source>
        <dbReference type="EMBL" id="KPJ64811.1"/>
    </source>
</evidence>
<dbReference type="EMBL" id="LIZY01000006">
    <property type="protein sequence ID" value="KPJ64811.1"/>
    <property type="molecule type" value="Genomic_DNA"/>
</dbReference>
<organism evidence="1 2">
    <name type="scientific">candidate division KD3-62 bacterium DG_56</name>
    <dbReference type="NCBI Taxonomy" id="1704032"/>
    <lineage>
        <taxon>Bacteria</taxon>
        <taxon>candidate division KD3-62</taxon>
    </lineage>
</organism>
<dbReference type="InterPro" id="IPR037257">
    <property type="entry name" value="T2SS_E_N_sf"/>
</dbReference>
<protein>
    <submittedName>
        <fullName evidence="1">Uncharacterized protein</fullName>
    </submittedName>
</protein>
<accession>A0A0S7XRJ5</accession>
<dbReference type="AlphaFoldDB" id="A0A0S7XRJ5"/>
<gene>
    <name evidence="1" type="ORF">AMK68_00555</name>
</gene>
<sequence>MNSEEIAVSAEARQAAADRLATIVLTAGLSDQNHIQETAERAHRAGTWLGHELVEQGLVAPHDLVLAISRATGVQIVDLASYPVDMECVKRVSQETCQRLNLLPLSSI</sequence>
<comment type="caution">
    <text evidence="1">The sequence shown here is derived from an EMBL/GenBank/DDBJ whole genome shotgun (WGS) entry which is preliminary data.</text>
</comment>
<proteinExistence type="predicted"/>
<reference evidence="1 2" key="1">
    <citation type="journal article" date="2015" name="Microbiome">
        <title>Genomic resolution of linkages in carbon, nitrogen, and sulfur cycling among widespread estuary sediment bacteria.</title>
        <authorList>
            <person name="Baker B.J."/>
            <person name="Lazar C.S."/>
            <person name="Teske A.P."/>
            <person name="Dick G.J."/>
        </authorList>
    </citation>
    <scope>NUCLEOTIDE SEQUENCE [LARGE SCALE GENOMIC DNA]</scope>
    <source>
        <strain evidence="1">DG_56</strain>
    </source>
</reference>
<feature type="non-terminal residue" evidence="1">
    <location>
        <position position="108"/>
    </location>
</feature>